<evidence type="ECO:0000313" key="3">
    <source>
        <dbReference type="Proteomes" id="UP000183447"/>
    </source>
</evidence>
<keyword evidence="1" id="KW-0812">Transmembrane</keyword>
<dbReference type="OrthoDB" id="7631418at2"/>
<reference evidence="2 3" key="1">
    <citation type="submission" date="2016-11" db="EMBL/GenBank/DDBJ databases">
        <authorList>
            <person name="Jaros S."/>
            <person name="Januszkiewicz K."/>
            <person name="Wedrychowicz H."/>
        </authorList>
    </citation>
    <scope>NUCLEOTIDE SEQUENCE [LARGE SCALE GENOMIC DNA]</scope>
    <source>
        <strain evidence="2 3">ATCC 23634</strain>
    </source>
</reference>
<feature type="transmembrane region" description="Helical" evidence="1">
    <location>
        <begin position="26"/>
        <end position="47"/>
    </location>
</feature>
<evidence type="ECO:0008006" key="4">
    <source>
        <dbReference type="Google" id="ProtNLM"/>
    </source>
</evidence>
<dbReference type="AlphaFoldDB" id="A0A1K2HT97"/>
<proteinExistence type="predicted"/>
<sequence length="199" mass="22311">MITPTHMLVAGVLVARPADRPWQQAAAWFGGFFPDMSVFLMVILVRLRVVEAPNLWRAPDGLYWQEPWQAISAISNSIPMWAALTVAGAFAARRLAGRWQPLAHGLMLFALGALLHVLLDLPVHADDAHIHFWPFSDWRFHSPISYYQRAFHGELVGMIEAGLAVGLAALIIWRFRAWPVRLLAVALLVPHVASYGFLF</sequence>
<feature type="transmembrane region" description="Helical" evidence="1">
    <location>
        <begin position="180"/>
        <end position="198"/>
    </location>
</feature>
<dbReference type="STRING" id="665118.SAMN02983003_0474"/>
<accession>A0A1K2HT97</accession>
<keyword evidence="1" id="KW-1133">Transmembrane helix</keyword>
<feature type="transmembrane region" description="Helical" evidence="1">
    <location>
        <begin position="67"/>
        <end position="90"/>
    </location>
</feature>
<evidence type="ECO:0000256" key="1">
    <source>
        <dbReference type="SAM" id="Phobius"/>
    </source>
</evidence>
<keyword evidence="1" id="KW-0472">Membrane</keyword>
<protein>
    <recommendedName>
        <fullName evidence="4">LexA-binding, inner membrane-associated hydrolase</fullName>
    </recommendedName>
</protein>
<dbReference type="EMBL" id="FPKU01000001">
    <property type="protein sequence ID" value="SFZ81392.1"/>
    <property type="molecule type" value="Genomic_DNA"/>
</dbReference>
<dbReference type="Proteomes" id="UP000183447">
    <property type="component" value="Unassembled WGS sequence"/>
</dbReference>
<dbReference type="RefSeq" id="WP_072338793.1">
    <property type="nucleotide sequence ID" value="NZ_FPKU01000001.1"/>
</dbReference>
<name>A0A1K2HT97_9HYPH</name>
<feature type="transmembrane region" description="Helical" evidence="1">
    <location>
        <begin position="102"/>
        <end position="119"/>
    </location>
</feature>
<gene>
    <name evidence="2" type="ORF">SAMN02983003_0474</name>
</gene>
<keyword evidence="3" id="KW-1185">Reference proteome</keyword>
<evidence type="ECO:0000313" key="2">
    <source>
        <dbReference type="EMBL" id="SFZ81392.1"/>
    </source>
</evidence>
<feature type="transmembrane region" description="Helical" evidence="1">
    <location>
        <begin position="155"/>
        <end position="173"/>
    </location>
</feature>
<organism evidence="2 3">
    <name type="scientific">Devosia enhydra</name>
    <dbReference type="NCBI Taxonomy" id="665118"/>
    <lineage>
        <taxon>Bacteria</taxon>
        <taxon>Pseudomonadati</taxon>
        <taxon>Pseudomonadota</taxon>
        <taxon>Alphaproteobacteria</taxon>
        <taxon>Hyphomicrobiales</taxon>
        <taxon>Devosiaceae</taxon>
        <taxon>Devosia</taxon>
    </lineage>
</organism>